<evidence type="ECO:0000313" key="6">
    <source>
        <dbReference type="Proteomes" id="UP000434957"/>
    </source>
</evidence>
<evidence type="ECO:0000313" key="4">
    <source>
        <dbReference type="EMBL" id="KAE9310552.1"/>
    </source>
</evidence>
<dbReference type="Pfam" id="PF03184">
    <property type="entry name" value="DDE_1"/>
    <property type="match status" value="1"/>
</dbReference>
<evidence type="ECO:0000256" key="1">
    <source>
        <dbReference type="SAM" id="MobiDB-lite"/>
    </source>
</evidence>
<comment type="caution">
    <text evidence="3">The sequence shown here is derived from an EMBL/GenBank/DDBJ whole genome shotgun (WGS) entry which is preliminary data.</text>
</comment>
<reference evidence="3 5" key="1">
    <citation type="submission" date="2018-09" db="EMBL/GenBank/DDBJ databases">
        <title>Genomic investigation of the strawberry pathogen Phytophthora fragariae indicates pathogenicity is determined by transcriptional variation in three key races.</title>
        <authorList>
            <person name="Adams T.M."/>
            <person name="Armitage A.D."/>
            <person name="Sobczyk M.K."/>
            <person name="Bates H.J."/>
            <person name="Dunwell J.M."/>
            <person name="Nellist C.F."/>
            <person name="Harrison R.J."/>
        </authorList>
    </citation>
    <scope>NUCLEOTIDE SEQUENCE [LARGE SCALE GENOMIC DNA]</scope>
    <source>
        <strain evidence="3 5">SCRP249</strain>
        <strain evidence="4 6">SCRP333</strain>
    </source>
</reference>
<name>A0A6A3M724_9STRA</name>
<gene>
    <name evidence="3" type="ORF">PR001_g12761</name>
    <name evidence="4" type="ORF">PR003_g20240</name>
</gene>
<organism evidence="3 5">
    <name type="scientific">Phytophthora rubi</name>
    <dbReference type="NCBI Taxonomy" id="129364"/>
    <lineage>
        <taxon>Eukaryota</taxon>
        <taxon>Sar</taxon>
        <taxon>Stramenopiles</taxon>
        <taxon>Oomycota</taxon>
        <taxon>Peronosporomycetes</taxon>
        <taxon>Peronosporales</taxon>
        <taxon>Peronosporaceae</taxon>
        <taxon>Phytophthora</taxon>
    </lineage>
</organism>
<keyword evidence="6" id="KW-1185">Reference proteome</keyword>
<proteinExistence type="predicted"/>
<dbReference type="AlphaFoldDB" id="A0A6A3M724"/>
<evidence type="ECO:0000259" key="2">
    <source>
        <dbReference type="Pfam" id="PF03184"/>
    </source>
</evidence>
<protein>
    <recommendedName>
        <fullName evidence="2">DDE-1 domain-containing protein</fullName>
    </recommendedName>
</protein>
<dbReference type="Proteomes" id="UP000434957">
    <property type="component" value="Unassembled WGS sequence"/>
</dbReference>
<dbReference type="EMBL" id="QXFV01000841">
    <property type="protein sequence ID" value="KAE9024093.1"/>
    <property type="molecule type" value="Genomic_DNA"/>
</dbReference>
<feature type="region of interest" description="Disordered" evidence="1">
    <location>
        <begin position="152"/>
        <end position="172"/>
    </location>
</feature>
<dbReference type="Proteomes" id="UP000429607">
    <property type="component" value="Unassembled WGS sequence"/>
</dbReference>
<evidence type="ECO:0000313" key="3">
    <source>
        <dbReference type="EMBL" id="KAE9024093.1"/>
    </source>
</evidence>
<dbReference type="EMBL" id="QXFT01001779">
    <property type="protein sequence ID" value="KAE9310552.1"/>
    <property type="molecule type" value="Genomic_DNA"/>
</dbReference>
<evidence type="ECO:0000313" key="5">
    <source>
        <dbReference type="Proteomes" id="UP000429607"/>
    </source>
</evidence>
<feature type="compositionally biased region" description="Polar residues" evidence="1">
    <location>
        <begin position="161"/>
        <end position="172"/>
    </location>
</feature>
<dbReference type="InterPro" id="IPR004875">
    <property type="entry name" value="DDE_SF_endonuclease_dom"/>
</dbReference>
<dbReference type="GO" id="GO:0003676">
    <property type="term" value="F:nucleic acid binding"/>
    <property type="evidence" value="ECO:0007669"/>
    <property type="project" value="InterPro"/>
</dbReference>
<sequence length="213" mass="23906">MDSTVWSFYARELFRYEVDAPSVLMLDNFDAHVCEEGINVVAETTSAIVCQLPANSTAVFQPLDVGVMDPLKENITAKWLADISVPEEDSQPTAVEDESACRKCGLVELCVCWEECVCWDECVCYGDACLCYEEFICLKSCEIDMDMDARSDPRSNVAADEQQSVRNRQTTNQAAEKRLAAIIRTIEAWEELSEDVIVKSFQKAIPMYPTVDV</sequence>
<accession>A0A6A3M724</accession>
<feature type="domain" description="DDE-1" evidence="2">
    <location>
        <begin position="18"/>
        <end position="92"/>
    </location>
</feature>